<feature type="region of interest" description="Disordered" evidence="7">
    <location>
        <begin position="120"/>
        <end position="206"/>
    </location>
</feature>
<dbReference type="InterPro" id="IPR016201">
    <property type="entry name" value="PSI"/>
</dbReference>
<dbReference type="AlphaFoldDB" id="A0AAE1QK17"/>
<feature type="compositionally biased region" description="Polar residues" evidence="7">
    <location>
        <begin position="122"/>
        <end position="139"/>
    </location>
</feature>
<protein>
    <recommendedName>
        <fullName evidence="9">PSI domain-containing protein</fullName>
    </recommendedName>
</protein>
<evidence type="ECO:0000256" key="2">
    <source>
        <dbReference type="ARBA" id="ARBA00022692"/>
    </source>
</evidence>
<evidence type="ECO:0000256" key="7">
    <source>
        <dbReference type="SAM" id="MobiDB-lite"/>
    </source>
</evidence>
<dbReference type="PANTHER" id="PTHR13055">
    <property type="entry name" value="TUMOR ENDOTHELIAL MARKER 7 RELATED"/>
    <property type="match status" value="1"/>
</dbReference>
<evidence type="ECO:0000256" key="6">
    <source>
        <dbReference type="ARBA" id="ARBA00023180"/>
    </source>
</evidence>
<dbReference type="EMBL" id="JAWZYT010000096">
    <property type="protein sequence ID" value="KAK4328156.1"/>
    <property type="molecule type" value="Genomic_DNA"/>
</dbReference>
<keyword evidence="2 8" id="KW-0812">Transmembrane</keyword>
<keyword evidence="4 8" id="KW-1133">Transmembrane helix</keyword>
<dbReference type="Proteomes" id="UP001292094">
    <property type="component" value="Unassembled WGS sequence"/>
</dbReference>
<dbReference type="SMART" id="SM00423">
    <property type="entry name" value="PSI"/>
    <property type="match status" value="1"/>
</dbReference>
<gene>
    <name evidence="10" type="ORF">Pmani_001431</name>
</gene>
<feature type="domain" description="PSI" evidence="9">
    <location>
        <begin position="457"/>
        <end position="502"/>
    </location>
</feature>
<keyword evidence="11" id="KW-1185">Reference proteome</keyword>
<dbReference type="GO" id="GO:0016020">
    <property type="term" value="C:membrane"/>
    <property type="evidence" value="ECO:0007669"/>
    <property type="project" value="UniProtKB-SubCell"/>
</dbReference>
<evidence type="ECO:0000256" key="3">
    <source>
        <dbReference type="ARBA" id="ARBA00022729"/>
    </source>
</evidence>
<feature type="compositionally biased region" description="Low complexity" evidence="7">
    <location>
        <begin position="140"/>
        <end position="194"/>
    </location>
</feature>
<dbReference type="InterPro" id="IPR031152">
    <property type="entry name" value="PLXDC"/>
</dbReference>
<reference evidence="10" key="1">
    <citation type="submission" date="2023-11" db="EMBL/GenBank/DDBJ databases">
        <title>Genome assemblies of two species of porcelain crab, Petrolisthes cinctipes and Petrolisthes manimaculis (Anomura: Porcellanidae).</title>
        <authorList>
            <person name="Angst P."/>
        </authorList>
    </citation>
    <scope>NUCLEOTIDE SEQUENCE</scope>
    <source>
        <strain evidence="10">PB745_02</strain>
        <tissue evidence="10">Gill</tissue>
    </source>
</reference>
<dbReference type="PANTHER" id="PTHR13055:SF12">
    <property type="entry name" value="LD40707P"/>
    <property type="match status" value="1"/>
</dbReference>
<name>A0AAE1QK17_9EUCA</name>
<keyword evidence="5 8" id="KW-0472">Membrane</keyword>
<feature type="transmembrane region" description="Helical" evidence="8">
    <location>
        <begin position="20"/>
        <end position="42"/>
    </location>
</feature>
<feature type="transmembrane region" description="Helical" evidence="8">
    <location>
        <begin position="560"/>
        <end position="585"/>
    </location>
</feature>
<sequence length="622" mass="68342">MEARDSEIYVTSEHNMAGWWRSVALLLTFLLLSLVCTSYASFTGDRNRYKYTGSLGEEEASLIEDAQIPVVRLKRQSDKKPEYPIKKAHSTTKVTKDKSVPWKCTVKTLKDKDKPRLVRSVDSLNETTSIAPTAPANDNSSSTTTTVTTSQTPSTTTPSTTTPTAATTTTTTTTSTATTTTSTATSTTSTTTTTVDPDCVEGEEDNRTDKVVNTTVEDTDPDSGNDSFTTVDGFNTENTTVDHHRYYKSQTLSGADDVQQFWVDLDSIPEGEASVVTNEMLSASHRRAATVTLTFEFPFYGHLLKNITIATGGFLFTGDFVHTWLAATQYIAPLMANFDTSMSDDASVRYADNGTSFTVQWNNVLLKDHADAGTFTFQVTLHKNGDIVFTYKQVPVIVTSIGDDQHPVKVGLSDAYIVDRTIFFVRRKTIYEYHKIDMKKSATIGNWTAIFFKALPTCVSLATCNDCLSENISFQCQWCPRIGRCSNGLDRHRQEWLHNGCEALHAQSLSECSDQTGSATTSPLSPISTDVNTFGMDASIQPYGEAEATSMKVKTGGSSVGTVVGVVFLVAMILGVAGWITYAYFFPHSSSGQFLIKYRPSTWSWRRGEARYTAAAIHSIHM</sequence>
<dbReference type="InterPro" id="IPR002165">
    <property type="entry name" value="Plexin_repeat"/>
</dbReference>
<keyword evidence="3" id="KW-0732">Signal</keyword>
<evidence type="ECO:0000259" key="9">
    <source>
        <dbReference type="SMART" id="SM00423"/>
    </source>
</evidence>
<dbReference type="Gene3D" id="3.30.1680.10">
    <property type="entry name" value="ligand-binding face of the semaphorins, domain 2"/>
    <property type="match status" value="1"/>
</dbReference>
<evidence type="ECO:0000256" key="5">
    <source>
        <dbReference type="ARBA" id="ARBA00023136"/>
    </source>
</evidence>
<accession>A0AAE1QK17</accession>
<comment type="caution">
    <text evidence="10">The sequence shown here is derived from an EMBL/GenBank/DDBJ whole genome shotgun (WGS) entry which is preliminary data.</text>
</comment>
<keyword evidence="6" id="KW-0325">Glycoprotein</keyword>
<evidence type="ECO:0000313" key="10">
    <source>
        <dbReference type="EMBL" id="KAK4328156.1"/>
    </source>
</evidence>
<dbReference type="Pfam" id="PF01437">
    <property type="entry name" value="PSI"/>
    <property type="match status" value="1"/>
</dbReference>
<evidence type="ECO:0000256" key="8">
    <source>
        <dbReference type="SAM" id="Phobius"/>
    </source>
</evidence>
<proteinExistence type="predicted"/>
<evidence type="ECO:0000313" key="11">
    <source>
        <dbReference type="Proteomes" id="UP001292094"/>
    </source>
</evidence>
<organism evidence="10 11">
    <name type="scientific">Petrolisthes manimaculis</name>
    <dbReference type="NCBI Taxonomy" id="1843537"/>
    <lineage>
        <taxon>Eukaryota</taxon>
        <taxon>Metazoa</taxon>
        <taxon>Ecdysozoa</taxon>
        <taxon>Arthropoda</taxon>
        <taxon>Crustacea</taxon>
        <taxon>Multicrustacea</taxon>
        <taxon>Malacostraca</taxon>
        <taxon>Eumalacostraca</taxon>
        <taxon>Eucarida</taxon>
        <taxon>Decapoda</taxon>
        <taxon>Pleocyemata</taxon>
        <taxon>Anomura</taxon>
        <taxon>Galatheoidea</taxon>
        <taxon>Porcellanidae</taxon>
        <taxon>Petrolisthes</taxon>
    </lineage>
</organism>
<evidence type="ECO:0000256" key="1">
    <source>
        <dbReference type="ARBA" id="ARBA00004479"/>
    </source>
</evidence>
<comment type="subcellular location">
    <subcellularLocation>
        <location evidence="1">Membrane</location>
        <topology evidence="1">Single-pass type I membrane protein</topology>
    </subcellularLocation>
</comment>
<evidence type="ECO:0000256" key="4">
    <source>
        <dbReference type="ARBA" id="ARBA00022989"/>
    </source>
</evidence>